<organism evidence="1 2">
    <name type="scientific">Halomonas huangheensis</name>
    <dbReference type="NCBI Taxonomy" id="1178482"/>
    <lineage>
        <taxon>Bacteria</taxon>
        <taxon>Pseudomonadati</taxon>
        <taxon>Pseudomonadota</taxon>
        <taxon>Gammaproteobacteria</taxon>
        <taxon>Oceanospirillales</taxon>
        <taxon>Halomonadaceae</taxon>
        <taxon>Halomonas</taxon>
    </lineage>
</organism>
<evidence type="ECO:0008006" key="3">
    <source>
        <dbReference type="Google" id="ProtNLM"/>
    </source>
</evidence>
<dbReference type="Proteomes" id="UP000019113">
    <property type="component" value="Unassembled WGS sequence"/>
</dbReference>
<sequence>MPVDPVSRVDNASTTPAASAQEPDGLMVFDGLCNFCSAQVQWLLRIDRHGAIRFSAIQSPYGQYLAERFGIDSSDPSTFLFFANGRPLQESDAVIAVLGRLPGRWRWLRVIRVIPRSWRDAGYRWLARNRYRLFGRRDRCMVPSPEARARFIDDIPREPRSTGLDDALRPDGCADQCQSKDCQ</sequence>
<dbReference type="InterPro" id="IPR007263">
    <property type="entry name" value="DCC1-like"/>
</dbReference>
<name>W1N7J2_9GAMM</name>
<accession>W1N7J2</accession>
<dbReference type="EMBL" id="AVBC01000035">
    <property type="protein sequence ID" value="ERL50865.1"/>
    <property type="molecule type" value="Genomic_DNA"/>
</dbReference>
<reference evidence="1 2" key="1">
    <citation type="submission" date="2013-08" db="EMBL/GenBank/DDBJ databases">
        <title>draft genome of Halomonas huanghegensis, strain BJGMM-B45T.</title>
        <authorList>
            <person name="Miao C."/>
            <person name="Wan Y."/>
            <person name="Jin W."/>
        </authorList>
    </citation>
    <scope>NUCLEOTIDE SEQUENCE [LARGE SCALE GENOMIC DNA]</scope>
    <source>
        <strain evidence="1 2">BJGMM-B45</strain>
    </source>
</reference>
<dbReference type="OrthoDB" id="5294764at2"/>
<dbReference type="PANTHER" id="PTHR33639:SF2">
    <property type="entry name" value="DUF393 DOMAIN-CONTAINING PROTEIN"/>
    <property type="match status" value="1"/>
</dbReference>
<dbReference type="PANTHER" id="PTHR33639">
    <property type="entry name" value="THIOL-DISULFIDE OXIDOREDUCTASE DCC"/>
    <property type="match status" value="1"/>
</dbReference>
<gene>
    <name evidence="1" type="ORF">BJB45_19910</name>
</gene>
<dbReference type="GO" id="GO:0015035">
    <property type="term" value="F:protein-disulfide reductase activity"/>
    <property type="evidence" value="ECO:0007669"/>
    <property type="project" value="InterPro"/>
</dbReference>
<evidence type="ECO:0000313" key="2">
    <source>
        <dbReference type="Proteomes" id="UP000019113"/>
    </source>
</evidence>
<dbReference type="RefSeq" id="WP_021819389.1">
    <property type="nucleotide sequence ID" value="NZ_AVBC01000035.1"/>
</dbReference>
<dbReference type="eggNOG" id="COG3011">
    <property type="taxonomic scope" value="Bacteria"/>
</dbReference>
<evidence type="ECO:0000313" key="1">
    <source>
        <dbReference type="EMBL" id="ERL50865.1"/>
    </source>
</evidence>
<keyword evidence="2" id="KW-1185">Reference proteome</keyword>
<dbReference type="InterPro" id="IPR052927">
    <property type="entry name" value="DCC_oxidoreductase"/>
</dbReference>
<protein>
    <recommendedName>
        <fullName evidence="3">Thiol-disulfide oxidoreductase</fullName>
    </recommendedName>
</protein>
<dbReference type="Pfam" id="PF04134">
    <property type="entry name" value="DCC1-like"/>
    <property type="match status" value="1"/>
</dbReference>
<proteinExistence type="predicted"/>
<comment type="caution">
    <text evidence="1">The sequence shown here is derived from an EMBL/GenBank/DDBJ whole genome shotgun (WGS) entry which is preliminary data.</text>
</comment>
<dbReference type="AlphaFoldDB" id="W1N7J2"/>